<dbReference type="GO" id="GO:0000981">
    <property type="term" value="F:DNA-binding transcription factor activity, RNA polymerase II-specific"/>
    <property type="evidence" value="ECO:0007669"/>
    <property type="project" value="InterPro"/>
</dbReference>
<dbReference type="SUPFAM" id="SSF57701">
    <property type="entry name" value="Zn2/Cys6 DNA-binding domain"/>
    <property type="match status" value="1"/>
</dbReference>
<dbReference type="PANTHER" id="PTHR31668:SF10">
    <property type="entry name" value="ZN(II)2CYS6 TRANSCRIPTION FACTOR (EUROFUNG)"/>
    <property type="match status" value="1"/>
</dbReference>
<sequence>MNHFQQQNNPAIQTHHDTRQVAGVRRYRSKSQRPCDLCRARKVLCNIPDPTRPCQLCERTGRHCTFVGNPNKKQKENGFARQTSVSTNPSFDQVHVEPSHLPSTPRIPNQNNQHGDRSVLHLSEHDRESTGVGLTPLMSHDIFSAGADINWNLSLEQDGVDDHGQSFDFFVDGELPNLEPIEDQTPPDIYRDSGMNITSTDPRDGLTNTFERLSFDQRPNYSTSLIGYSNESDPFSLNHFPYASTNEVDFFRVTYRKQQPSQDQTHGQTHTPVHFLQSHTETSAKGQNIVQKCMSSVDDRENLEKLVDKVTGVALVRLYFRFVFESLPILSRSVVFQDLDAFVAEASTGLLAGIYALALPFTPWDEKLCLDSAYSKPDINDLWQVSYTCLQKELHFPRLSTIQIYLLLLNHTPFDAVCVENPFVWSLAASMLAMAQSLGLNVDPTGWKLPAWEIRLRRRLWWAVYVEYTWRSVTHGRASMISEDDWDVSPLKPEDFVVELAVDVPEHIQDQSSDYFIHFCSLTEIASEVCRKFFSLRAVSRPQILDSLLDQARGPRQQLLEWLEQLPESLSLRPESGDGDTDDSVKSHRSLYVAYYTTHILILRALLRPIIDTNTKLDHVQTSVETVLQACRGLIQTVIKFIRGLDARHQSAFWPAFTRNCLAYPGLFCYMLCLQKRQPEMSSYDQNLLATWRKTLRTRMQSWPFLRFAIVKVDAIYWKKLC</sequence>
<dbReference type="AlphaFoldDB" id="A0A8K0S6W4"/>
<dbReference type="GO" id="GO:0001080">
    <property type="term" value="P:nitrogen catabolite activation of transcription from RNA polymerase II promoter"/>
    <property type="evidence" value="ECO:0007669"/>
    <property type="project" value="TreeGrafter"/>
</dbReference>
<evidence type="ECO:0000256" key="1">
    <source>
        <dbReference type="ARBA" id="ARBA00022723"/>
    </source>
</evidence>
<evidence type="ECO:0000313" key="6">
    <source>
        <dbReference type="Proteomes" id="UP000813427"/>
    </source>
</evidence>
<dbReference type="PROSITE" id="PS00463">
    <property type="entry name" value="ZN2_CY6_FUNGAL_1"/>
    <property type="match status" value="1"/>
</dbReference>
<dbReference type="CDD" id="cd12148">
    <property type="entry name" value="fungal_TF_MHR"/>
    <property type="match status" value="1"/>
</dbReference>
<dbReference type="PROSITE" id="PS50048">
    <property type="entry name" value="ZN2_CY6_FUNGAL_2"/>
    <property type="match status" value="1"/>
</dbReference>
<protein>
    <submittedName>
        <fullName evidence="5">Fungal-specific transcription factor domain-containing protein</fullName>
    </submittedName>
</protein>
<dbReference type="Proteomes" id="UP000813427">
    <property type="component" value="Unassembled WGS sequence"/>
</dbReference>
<dbReference type="Gene3D" id="4.10.240.10">
    <property type="entry name" value="Zn(2)-C6 fungal-type DNA-binding domain"/>
    <property type="match status" value="1"/>
</dbReference>
<evidence type="ECO:0000259" key="4">
    <source>
        <dbReference type="PROSITE" id="PS50048"/>
    </source>
</evidence>
<comment type="caution">
    <text evidence="5">The sequence shown here is derived from an EMBL/GenBank/DDBJ whole genome shotgun (WGS) entry which is preliminary data.</text>
</comment>
<name>A0A8K0S6W4_9HYPO</name>
<dbReference type="InterPro" id="IPR050797">
    <property type="entry name" value="Carb_Metab_Trans_Reg"/>
</dbReference>
<dbReference type="PANTHER" id="PTHR31668">
    <property type="entry name" value="GLUCOSE TRANSPORT TRANSCRIPTION REGULATOR RGT1-RELATED-RELATED"/>
    <property type="match status" value="1"/>
</dbReference>
<dbReference type="CDD" id="cd00067">
    <property type="entry name" value="GAL4"/>
    <property type="match status" value="1"/>
</dbReference>
<dbReference type="SMART" id="SM00906">
    <property type="entry name" value="Fungal_trans"/>
    <property type="match status" value="1"/>
</dbReference>
<dbReference type="GO" id="GO:0003677">
    <property type="term" value="F:DNA binding"/>
    <property type="evidence" value="ECO:0007669"/>
    <property type="project" value="InterPro"/>
</dbReference>
<dbReference type="SMART" id="SM00066">
    <property type="entry name" value="GAL4"/>
    <property type="match status" value="1"/>
</dbReference>
<accession>A0A8K0S6W4</accession>
<dbReference type="GO" id="GO:0005634">
    <property type="term" value="C:nucleus"/>
    <property type="evidence" value="ECO:0007669"/>
    <property type="project" value="TreeGrafter"/>
</dbReference>
<feature type="region of interest" description="Disordered" evidence="3">
    <location>
        <begin position="1"/>
        <end position="25"/>
    </location>
</feature>
<dbReference type="GO" id="GO:0006351">
    <property type="term" value="P:DNA-templated transcription"/>
    <property type="evidence" value="ECO:0007669"/>
    <property type="project" value="InterPro"/>
</dbReference>
<feature type="domain" description="Zn(2)-C6 fungal-type" evidence="4">
    <location>
        <begin position="34"/>
        <end position="66"/>
    </location>
</feature>
<organism evidence="5 6">
    <name type="scientific">Fusarium tricinctum</name>
    <dbReference type="NCBI Taxonomy" id="61284"/>
    <lineage>
        <taxon>Eukaryota</taxon>
        <taxon>Fungi</taxon>
        <taxon>Dikarya</taxon>
        <taxon>Ascomycota</taxon>
        <taxon>Pezizomycotina</taxon>
        <taxon>Sordariomycetes</taxon>
        <taxon>Hypocreomycetidae</taxon>
        <taxon>Hypocreales</taxon>
        <taxon>Nectriaceae</taxon>
        <taxon>Fusarium</taxon>
        <taxon>Fusarium tricinctum species complex</taxon>
    </lineage>
</organism>
<dbReference type="InterPro" id="IPR001138">
    <property type="entry name" value="Zn2Cys6_DnaBD"/>
</dbReference>
<feature type="region of interest" description="Disordered" evidence="3">
    <location>
        <begin position="83"/>
        <end position="116"/>
    </location>
</feature>
<keyword evidence="2" id="KW-0539">Nucleus</keyword>
<evidence type="ECO:0000256" key="3">
    <source>
        <dbReference type="SAM" id="MobiDB-lite"/>
    </source>
</evidence>
<dbReference type="EMBL" id="JAGPXF010000003">
    <property type="protein sequence ID" value="KAH7252701.1"/>
    <property type="molecule type" value="Genomic_DNA"/>
</dbReference>
<feature type="compositionally biased region" description="Polar residues" evidence="3">
    <location>
        <begin position="1"/>
        <end position="12"/>
    </location>
</feature>
<keyword evidence="6" id="KW-1185">Reference proteome</keyword>
<evidence type="ECO:0000256" key="2">
    <source>
        <dbReference type="ARBA" id="ARBA00023242"/>
    </source>
</evidence>
<gene>
    <name evidence="5" type="ORF">BKA59DRAFT_475124</name>
</gene>
<dbReference type="Pfam" id="PF04082">
    <property type="entry name" value="Fungal_trans"/>
    <property type="match status" value="1"/>
</dbReference>
<dbReference type="OrthoDB" id="1924787at2759"/>
<dbReference type="Pfam" id="PF00172">
    <property type="entry name" value="Zn_clus"/>
    <property type="match status" value="1"/>
</dbReference>
<evidence type="ECO:0000313" key="5">
    <source>
        <dbReference type="EMBL" id="KAH7252701.1"/>
    </source>
</evidence>
<reference evidence="5" key="1">
    <citation type="journal article" date="2021" name="Nat. Commun.">
        <title>Genetic determinants of endophytism in the Arabidopsis root mycobiome.</title>
        <authorList>
            <person name="Mesny F."/>
            <person name="Miyauchi S."/>
            <person name="Thiergart T."/>
            <person name="Pickel B."/>
            <person name="Atanasova L."/>
            <person name="Karlsson M."/>
            <person name="Huettel B."/>
            <person name="Barry K.W."/>
            <person name="Haridas S."/>
            <person name="Chen C."/>
            <person name="Bauer D."/>
            <person name="Andreopoulos W."/>
            <person name="Pangilinan J."/>
            <person name="LaButti K."/>
            <person name="Riley R."/>
            <person name="Lipzen A."/>
            <person name="Clum A."/>
            <person name="Drula E."/>
            <person name="Henrissat B."/>
            <person name="Kohler A."/>
            <person name="Grigoriev I.V."/>
            <person name="Martin F.M."/>
            <person name="Hacquard S."/>
        </authorList>
    </citation>
    <scope>NUCLEOTIDE SEQUENCE</scope>
    <source>
        <strain evidence="5">MPI-SDFR-AT-0068</strain>
    </source>
</reference>
<keyword evidence="1" id="KW-0479">Metal-binding</keyword>
<proteinExistence type="predicted"/>
<dbReference type="InterPro" id="IPR007219">
    <property type="entry name" value="XnlR_reg_dom"/>
</dbReference>
<dbReference type="GO" id="GO:0008270">
    <property type="term" value="F:zinc ion binding"/>
    <property type="evidence" value="ECO:0007669"/>
    <property type="project" value="InterPro"/>
</dbReference>
<dbReference type="InterPro" id="IPR036864">
    <property type="entry name" value="Zn2-C6_fun-type_DNA-bd_sf"/>
</dbReference>